<comment type="subcellular location">
    <subcellularLocation>
        <location evidence="4">Nucleus</location>
    </subcellularLocation>
</comment>
<dbReference type="Pfam" id="PF03366">
    <property type="entry name" value="YEATS"/>
    <property type="match status" value="1"/>
</dbReference>
<organism evidence="8">
    <name type="scientific">Alexandrium monilatum</name>
    <dbReference type="NCBI Taxonomy" id="311494"/>
    <lineage>
        <taxon>Eukaryota</taxon>
        <taxon>Sar</taxon>
        <taxon>Alveolata</taxon>
        <taxon>Dinophyceae</taxon>
        <taxon>Gonyaulacales</taxon>
        <taxon>Pyrocystaceae</taxon>
        <taxon>Alexandrium</taxon>
    </lineage>
</organism>
<evidence type="ECO:0000256" key="3">
    <source>
        <dbReference type="PROSITE-ProRule" id="PRU00236"/>
    </source>
</evidence>
<dbReference type="GO" id="GO:0070403">
    <property type="term" value="F:NAD+ binding"/>
    <property type="evidence" value="ECO:0007669"/>
    <property type="project" value="TreeGrafter"/>
</dbReference>
<dbReference type="Gene3D" id="3.40.50.1220">
    <property type="entry name" value="TPP-binding domain"/>
    <property type="match status" value="1"/>
</dbReference>
<name>A0A7S4UPG6_9DINO</name>
<gene>
    <name evidence="8" type="ORF">AMON00008_LOCUS19649</name>
</gene>
<feature type="region of interest" description="Disordered" evidence="5">
    <location>
        <begin position="212"/>
        <end position="262"/>
    </location>
</feature>
<reference evidence="8" key="1">
    <citation type="submission" date="2021-01" db="EMBL/GenBank/DDBJ databases">
        <authorList>
            <person name="Corre E."/>
            <person name="Pelletier E."/>
            <person name="Niang G."/>
            <person name="Scheremetjew M."/>
            <person name="Finn R."/>
            <person name="Kale V."/>
            <person name="Holt S."/>
            <person name="Cochrane G."/>
            <person name="Meng A."/>
            <person name="Brown T."/>
            <person name="Cohen L."/>
        </authorList>
    </citation>
    <scope>NUCLEOTIDE SEQUENCE</scope>
    <source>
        <strain evidence="8">CCMP3105</strain>
    </source>
</reference>
<evidence type="ECO:0000256" key="5">
    <source>
        <dbReference type="SAM" id="MobiDB-lite"/>
    </source>
</evidence>
<feature type="compositionally biased region" description="Low complexity" evidence="5">
    <location>
        <begin position="212"/>
        <end position="221"/>
    </location>
</feature>
<keyword evidence="1" id="KW-0520">NAD</keyword>
<comment type="caution">
    <text evidence="3">Lacks conserved residue(s) required for the propagation of feature annotation.</text>
</comment>
<evidence type="ECO:0000256" key="2">
    <source>
        <dbReference type="ARBA" id="ARBA00023242"/>
    </source>
</evidence>
<dbReference type="GO" id="GO:0017136">
    <property type="term" value="F:histone deacetylase activity, NAD-dependent"/>
    <property type="evidence" value="ECO:0007669"/>
    <property type="project" value="TreeGrafter"/>
</dbReference>
<dbReference type="GO" id="GO:0005634">
    <property type="term" value="C:nucleus"/>
    <property type="evidence" value="ECO:0007669"/>
    <property type="project" value="UniProtKB-SubCell"/>
</dbReference>
<feature type="compositionally biased region" description="Basic and acidic residues" evidence="5">
    <location>
        <begin position="314"/>
        <end position="325"/>
    </location>
</feature>
<dbReference type="PROSITE" id="PS50305">
    <property type="entry name" value="SIRTUIN"/>
    <property type="match status" value="1"/>
</dbReference>
<dbReference type="InterPro" id="IPR038704">
    <property type="entry name" value="YEAST_sf"/>
</dbReference>
<evidence type="ECO:0000259" key="7">
    <source>
        <dbReference type="PROSITE" id="PS51037"/>
    </source>
</evidence>
<dbReference type="InterPro" id="IPR026590">
    <property type="entry name" value="Ssirtuin_cat_dom"/>
</dbReference>
<accession>A0A7S4UPG6</accession>
<dbReference type="InterPro" id="IPR029035">
    <property type="entry name" value="DHS-like_NAD/FAD-binding_dom"/>
</dbReference>
<keyword evidence="2 4" id="KW-0539">Nucleus</keyword>
<dbReference type="PROSITE" id="PS51037">
    <property type="entry name" value="YEATS"/>
    <property type="match status" value="1"/>
</dbReference>
<dbReference type="SUPFAM" id="SSF52467">
    <property type="entry name" value="DHS-like NAD/FAD-binding domain"/>
    <property type="match status" value="1"/>
</dbReference>
<dbReference type="EMBL" id="HBNR01028853">
    <property type="protein sequence ID" value="CAE4582089.1"/>
    <property type="molecule type" value="Transcribed_RNA"/>
</dbReference>
<evidence type="ECO:0000259" key="6">
    <source>
        <dbReference type="PROSITE" id="PS50305"/>
    </source>
</evidence>
<protein>
    <recommendedName>
        <fullName evidence="9">Deacetylase sirtuin-type domain-containing protein</fullName>
    </recommendedName>
</protein>
<evidence type="ECO:0000256" key="1">
    <source>
        <dbReference type="ARBA" id="ARBA00023027"/>
    </source>
</evidence>
<sequence length="683" mass="73920">MAQAIWAQRPPASDALKPSAMQGEDLAGARAIFKQHQGESGIISRDLLSDILGSLDPAYNKEQVDSLLSCAGYGDHAEIDIDGFFAWIESGKAKLVVGNTAARRDAETHDWTFYVRGATYFVEQVVVKLHPTFKNPVRKLRSAPFELSARGWGTFGLEVIVKWKGGGELMAEWDLQFDSPDANSQVEVPSEVAARALRPAAEAIAALQAADAAGESGSEADSGSDEDAKASKVMSSQSGEAIPLPVDDDSDESMPPVPMPELLRDVSAGSEDLAPPRVQICEQLRRVPFMEHTHELFKHGRGYTGPLKAPKVTWRSDKPPRKDHATPPWLTATEFQDLADVAASKVQHLAALMRLSRKTVAYTGAGISAAVIGQAALSGQNKVGWKDTTGAKPTFTHYALGFLGQQGFIHSWVQQNHDGLPQKAGFPQERINEIHGSWYDPSNPVVKYSGSLHARAYPWMREDAATADLVLVLGTSLGGLNADQVATNCAERSLLPPPPTAGAGMVAGGSLGTVCFNLQQTPQDGKMTLRLFGKSDDLLRMLVQELGLPRLACRPPAWPRSNRELVPYDKDGRRLAPGRGRRMWLDLRDGQKVRITPGHNIQGAQQPQYMHIGAPGPYRDSATGQVRQPAEGLGTVARRDDSSASYVLAIEGAHMRLGIWWLEAAARGGVEALPVVNQKPAFE</sequence>
<dbReference type="PANTHER" id="PTHR11085:SF10">
    <property type="entry name" value="NAD-DEPENDENT PROTEIN DEACYLASE SIRTUIN-5, MITOCHONDRIAL-RELATED"/>
    <property type="match status" value="1"/>
</dbReference>
<dbReference type="InterPro" id="IPR050134">
    <property type="entry name" value="NAD-dep_sirtuin_deacylases"/>
</dbReference>
<dbReference type="PANTHER" id="PTHR11085">
    <property type="entry name" value="NAD-DEPENDENT PROTEIN DEACYLASE SIRTUIN-5, MITOCHONDRIAL-RELATED"/>
    <property type="match status" value="1"/>
</dbReference>
<feature type="region of interest" description="Disordered" evidence="5">
    <location>
        <begin position="1"/>
        <end position="20"/>
    </location>
</feature>
<evidence type="ECO:0008006" key="9">
    <source>
        <dbReference type="Google" id="ProtNLM"/>
    </source>
</evidence>
<evidence type="ECO:0000313" key="8">
    <source>
        <dbReference type="EMBL" id="CAE4582089.1"/>
    </source>
</evidence>
<feature type="domain" description="Deacetylase sirtuin-type" evidence="6">
    <location>
        <begin position="339"/>
        <end position="549"/>
    </location>
</feature>
<dbReference type="InterPro" id="IPR055129">
    <property type="entry name" value="YEATS_dom"/>
</dbReference>
<evidence type="ECO:0000256" key="4">
    <source>
        <dbReference type="PROSITE-ProRule" id="PRU00376"/>
    </source>
</evidence>
<dbReference type="Gene3D" id="2.60.40.1970">
    <property type="entry name" value="YEATS domain"/>
    <property type="match status" value="1"/>
</dbReference>
<feature type="region of interest" description="Disordered" evidence="5">
    <location>
        <begin position="308"/>
        <end position="328"/>
    </location>
</feature>
<dbReference type="AlphaFoldDB" id="A0A7S4UPG6"/>
<proteinExistence type="predicted"/>
<feature type="domain" description="YEATS" evidence="7">
    <location>
        <begin position="69"/>
        <end position="269"/>
    </location>
</feature>